<evidence type="ECO:0008006" key="4">
    <source>
        <dbReference type="Google" id="ProtNLM"/>
    </source>
</evidence>
<dbReference type="AlphaFoldDB" id="A0A841EFB7"/>
<feature type="transmembrane region" description="Helical" evidence="1">
    <location>
        <begin position="34"/>
        <end position="54"/>
    </location>
</feature>
<dbReference type="Proteomes" id="UP000578077">
    <property type="component" value="Unassembled WGS sequence"/>
</dbReference>
<dbReference type="EMBL" id="JACHLY010000001">
    <property type="protein sequence ID" value="MBB5999588.1"/>
    <property type="molecule type" value="Genomic_DNA"/>
</dbReference>
<gene>
    <name evidence="2" type="ORF">HNR25_003339</name>
</gene>
<keyword evidence="1" id="KW-0812">Transmembrane</keyword>
<sequence>MTTALTAAADAAAETVLAAGPADRFHHPPPFPPMIGAAMLLVLVLPGLLAYLWISRSTGRRPPWAPAAEPPERAARAVLAERLARGDVTVDEFLERASALNWTPGERSGGRT</sequence>
<evidence type="ECO:0000313" key="2">
    <source>
        <dbReference type="EMBL" id="MBB5999588.1"/>
    </source>
</evidence>
<keyword evidence="3" id="KW-1185">Reference proteome</keyword>
<keyword evidence="1" id="KW-1133">Transmembrane helix</keyword>
<dbReference type="RefSeq" id="WP_184636499.1">
    <property type="nucleotide sequence ID" value="NZ_BAABKT010000039.1"/>
</dbReference>
<accession>A0A841EFB7</accession>
<name>A0A841EFB7_9ACTN</name>
<reference evidence="2 3" key="1">
    <citation type="submission" date="2020-08" db="EMBL/GenBank/DDBJ databases">
        <title>Sequencing the genomes of 1000 actinobacteria strains.</title>
        <authorList>
            <person name="Klenk H.-P."/>
        </authorList>
    </citation>
    <scope>NUCLEOTIDE SEQUENCE [LARGE SCALE GENOMIC DNA]</scope>
    <source>
        <strain evidence="2 3">DSM 44593</strain>
    </source>
</reference>
<proteinExistence type="predicted"/>
<evidence type="ECO:0000313" key="3">
    <source>
        <dbReference type="Proteomes" id="UP000578077"/>
    </source>
</evidence>
<keyword evidence="1" id="KW-0472">Membrane</keyword>
<protein>
    <recommendedName>
        <fullName evidence="4">SHOCT domain-containing protein</fullName>
    </recommendedName>
</protein>
<organism evidence="2 3">
    <name type="scientific">Streptomonospora salina</name>
    <dbReference type="NCBI Taxonomy" id="104205"/>
    <lineage>
        <taxon>Bacteria</taxon>
        <taxon>Bacillati</taxon>
        <taxon>Actinomycetota</taxon>
        <taxon>Actinomycetes</taxon>
        <taxon>Streptosporangiales</taxon>
        <taxon>Nocardiopsidaceae</taxon>
        <taxon>Streptomonospora</taxon>
    </lineage>
</organism>
<comment type="caution">
    <text evidence="2">The sequence shown here is derived from an EMBL/GenBank/DDBJ whole genome shotgun (WGS) entry which is preliminary data.</text>
</comment>
<evidence type="ECO:0000256" key="1">
    <source>
        <dbReference type="SAM" id="Phobius"/>
    </source>
</evidence>